<dbReference type="CDD" id="cd06971">
    <property type="entry name" value="PgpA"/>
    <property type="match status" value="1"/>
</dbReference>
<keyword evidence="5" id="KW-1185">Reference proteome</keyword>
<dbReference type="PANTHER" id="PTHR36305:SF1">
    <property type="entry name" value="PHOSPHATIDYLGLYCEROPHOSPHATASE A"/>
    <property type="match status" value="1"/>
</dbReference>
<keyword evidence="1 2" id="KW-0812">Transmembrane</keyword>
<dbReference type="InterPro" id="IPR026037">
    <property type="entry name" value="PgpA"/>
</dbReference>
<comment type="pathway">
    <text evidence="1">Phospholipid metabolism; phosphatidylglycerol biosynthesis; phosphatidylglycerol from CDP-diacylglycerol: step 2/2.</text>
</comment>
<comment type="subcellular location">
    <subcellularLocation>
        <location evidence="1">Cell inner membrane</location>
        <topology evidence="1">Multi-pass membrane protein</topology>
    </subcellularLocation>
</comment>
<dbReference type="Pfam" id="PF04608">
    <property type="entry name" value="PgpA"/>
    <property type="match status" value="1"/>
</dbReference>
<keyword evidence="1" id="KW-0443">Lipid metabolism</keyword>
<accession>A0A0C1QPP2</accession>
<evidence type="ECO:0000256" key="1">
    <source>
        <dbReference type="PIRNR" id="PIRNR006162"/>
    </source>
</evidence>
<dbReference type="GO" id="GO:0008962">
    <property type="term" value="F:phosphatidylglycerophosphatase activity"/>
    <property type="evidence" value="ECO:0007669"/>
    <property type="project" value="UniProtKB-EC"/>
</dbReference>
<dbReference type="InterPro" id="IPR007686">
    <property type="entry name" value="YutG/PgpA"/>
</dbReference>
<dbReference type="InterPro" id="IPR036681">
    <property type="entry name" value="PgpA-like_sf"/>
</dbReference>
<feature type="transmembrane region" description="Helical" evidence="2">
    <location>
        <begin position="107"/>
        <end position="127"/>
    </location>
</feature>
<dbReference type="STRING" id="86105.NF27_CG01280"/>
<feature type="transmembrane region" description="Helical" evidence="2">
    <location>
        <begin position="133"/>
        <end position="156"/>
    </location>
</feature>
<protein>
    <recommendedName>
        <fullName evidence="1">Phosphatidylglycerophosphatase A</fullName>
        <ecNumber evidence="1">3.1.3.27</ecNumber>
    </recommendedName>
    <alternativeName>
        <fullName evidence="1">Phosphatidylglycerolphosphate phosphatase A</fullName>
    </alternativeName>
</protein>
<dbReference type="AlphaFoldDB" id="A0A0C1QPP2"/>
<dbReference type="SUPFAM" id="SSF101307">
    <property type="entry name" value="YutG-like"/>
    <property type="match status" value="1"/>
</dbReference>
<dbReference type="PANTHER" id="PTHR36305">
    <property type="entry name" value="PHOSPHATIDYLGLYCEROPHOSPHATASE A"/>
    <property type="match status" value="1"/>
</dbReference>
<feature type="domain" description="YutG/PgpA" evidence="3">
    <location>
        <begin position="34"/>
        <end position="195"/>
    </location>
</feature>
<feature type="transmembrane region" description="Helical" evidence="2">
    <location>
        <begin position="44"/>
        <end position="63"/>
    </location>
</feature>
<dbReference type="GO" id="GO:0009395">
    <property type="term" value="P:phospholipid catabolic process"/>
    <property type="evidence" value="ECO:0007669"/>
    <property type="project" value="UniProtKB-KW"/>
</dbReference>
<evidence type="ECO:0000313" key="4">
    <source>
        <dbReference type="EMBL" id="KIE05948.1"/>
    </source>
</evidence>
<keyword evidence="1" id="KW-1208">Phospholipid metabolism</keyword>
<evidence type="ECO:0000313" key="5">
    <source>
        <dbReference type="Proteomes" id="UP000031258"/>
    </source>
</evidence>
<dbReference type="EMBL" id="JSWE01000058">
    <property type="protein sequence ID" value="KIE05948.1"/>
    <property type="molecule type" value="Genomic_DNA"/>
</dbReference>
<keyword evidence="1 4" id="KW-0378">Hydrolase</keyword>
<keyword evidence="1" id="KW-0997">Cell inner membrane</keyword>
<keyword evidence="1" id="KW-1003">Cell membrane</keyword>
<dbReference type="Proteomes" id="UP000031258">
    <property type="component" value="Unassembled WGS sequence"/>
</dbReference>
<comment type="catalytic activity">
    <reaction evidence="1">
        <text>a 1,2-diacyl-sn-glycero-3-phospho-(1'-sn-glycero-3'-phosphate) + H2O = a 1,2-diacyl-sn-glycero-3-phospho-(1'-sn-glycerol) + phosphate</text>
        <dbReference type="Rhea" id="RHEA:33751"/>
        <dbReference type="ChEBI" id="CHEBI:15377"/>
        <dbReference type="ChEBI" id="CHEBI:43474"/>
        <dbReference type="ChEBI" id="CHEBI:60110"/>
        <dbReference type="ChEBI" id="CHEBI:64716"/>
        <dbReference type="EC" id="3.1.3.27"/>
    </reaction>
</comment>
<comment type="cofactor">
    <cofactor evidence="1">
        <name>Mg(2+)</name>
        <dbReference type="ChEBI" id="CHEBI:18420"/>
    </cofactor>
</comment>
<proteinExistence type="predicted"/>
<feature type="transmembrane region" description="Helical" evidence="2">
    <location>
        <begin position="75"/>
        <end position="95"/>
    </location>
</feature>
<keyword evidence="1" id="KW-0479">Metal-binding</keyword>
<keyword evidence="1" id="KW-0460">Magnesium</keyword>
<dbReference type="EC" id="3.1.3.27" evidence="1"/>
<feature type="transmembrane region" description="Helical" evidence="2">
    <location>
        <begin position="177"/>
        <end position="199"/>
    </location>
</feature>
<dbReference type="PIRSF" id="PIRSF006162">
    <property type="entry name" value="PgpA"/>
    <property type="match status" value="1"/>
</dbReference>
<comment type="caution">
    <text evidence="4">The sequence shown here is derived from an EMBL/GenBank/DDBJ whole genome shotgun (WGS) entry which is preliminary data.</text>
</comment>
<dbReference type="GO" id="GO:0006655">
    <property type="term" value="P:phosphatidylglycerol biosynthetic process"/>
    <property type="evidence" value="ECO:0007669"/>
    <property type="project" value="UniProtKB-UniPathway"/>
</dbReference>
<dbReference type="GO" id="GO:0005886">
    <property type="term" value="C:plasma membrane"/>
    <property type="evidence" value="ECO:0007669"/>
    <property type="project" value="UniProtKB-SubCell"/>
</dbReference>
<evidence type="ECO:0000256" key="2">
    <source>
        <dbReference type="SAM" id="Phobius"/>
    </source>
</evidence>
<keyword evidence="1 2" id="KW-0472">Membrane</keyword>
<gene>
    <name evidence="4" type="primary">pgpA_2</name>
    <name evidence="4" type="ORF">NF27_CG01280</name>
</gene>
<reference evidence="4 5" key="1">
    <citation type="submission" date="2014-11" db="EMBL/GenBank/DDBJ databases">
        <title>A Rickettsiales Symbiont of Amoebae With Ancient Features.</title>
        <authorList>
            <person name="Schulz F."/>
            <person name="Martijn J."/>
            <person name="Wascher F."/>
            <person name="Kostanjsek R."/>
            <person name="Ettema T.J."/>
            <person name="Horn M."/>
        </authorList>
    </citation>
    <scope>NUCLEOTIDE SEQUENCE [LARGE SCALE GENOMIC DNA]</scope>
    <source>
        <strain evidence="4 5">UWC36</strain>
    </source>
</reference>
<keyword evidence="1" id="KW-0595">Phospholipid degradation</keyword>
<comment type="function">
    <text evidence="1">Lipid phosphatase which dephosphorylates phosphatidylglycerophosphate (PGP) to phosphatidylglycerol (PG).</text>
</comment>
<organism evidence="4 5">
    <name type="scientific">Candidatus Jidaibacter acanthamoebae</name>
    <dbReference type="NCBI Taxonomy" id="86105"/>
    <lineage>
        <taxon>Bacteria</taxon>
        <taxon>Pseudomonadati</taxon>
        <taxon>Pseudomonadota</taxon>
        <taxon>Alphaproteobacteria</taxon>
        <taxon>Rickettsiales</taxon>
        <taxon>Candidatus Midichloriaceae</taxon>
        <taxon>Candidatus Jidaibacter</taxon>
    </lineage>
</organism>
<keyword evidence="1" id="KW-0442">Lipid degradation</keyword>
<name>A0A0C1QPP2_9RICK</name>
<evidence type="ECO:0000259" key="3">
    <source>
        <dbReference type="Pfam" id="PF04608"/>
    </source>
</evidence>
<sequence length="205" mass="23870">MRGILSNIYKNYDLSTITHAKHTKVKIPFALYSLISTWFFIGRIRFASGTLGSLGFYPLYYWLLLHAADSSEAILNLWICTVVLFILGLWAVTAFQNNTKTFDHSSIVIDEVIGMSLTLAISFKWLYLISQSYFNLFGISQMDLTFIIAFIGFRFFDIRKPFFIKYVDRYYKNPFGVILDDLLAAIFAGVVFYILYVIYDFFRFL</sequence>
<dbReference type="UniPathway" id="UPA00084">
    <property type="reaction ID" value="UER00504"/>
</dbReference>
<dbReference type="GO" id="GO:0046872">
    <property type="term" value="F:metal ion binding"/>
    <property type="evidence" value="ECO:0007669"/>
    <property type="project" value="UniProtKB-KW"/>
</dbReference>
<keyword evidence="2" id="KW-1133">Transmembrane helix</keyword>